<comment type="caution">
    <text evidence="1">The sequence shown here is derived from an EMBL/GenBank/DDBJ whole genome shotgun (WGS) entry which is preliminary data.</text>
</comment>
<organism evidence="1 2">
    <name type="scientific">Macroventuria anomochaeta</name>
    <dbReference type="NCBI Taxonomy" id="301207"/>
    <lineage>
        <taxon>Eukaryota</taxon>
        <taxon>Fungi</taxon>
        <taxon>Dikarya</taxon>
        <taxon>Ascomycota</taxon>
        <taxon>Pezizomycotina</taxon>
        <taxon>Dothideomycetes</taxon>
        <taxon>Pleosporomycetidae</taxon>
        <taxon>Pleosporales</taxon>
        <taxon>Pleosporineae</taxon>
        <taxon>Didymellaceae</taxon>
        <taxon>Macroventuria</taxon>
    </lineage>
</organism>
<dbReference type="Proteomes" id="UP000799754">
    <property type="component" value="Unassembled WGS sequence"/>
</dbReference>
<name>A0ACB6RYN0_9PLEO</name>
<protein>
    <submittedName>
        <fullName evidence="1">Uncharacterized protein</fullName>
    </submittedName>
</protein>
<proteinExistence type="predicted"/>
<dbReference type="EMBL" id="MU006719">
    <property type="protein sequence ID" value="KAF2626822.1"/>
    <property type="molecule type" value="Genomic_DNA"/>
</dbReference>
<reference evidence="1" key="1">
    <citation type="journal article" date="2020" name="Stud. Mycol.">
        <title>101 Dothideomycetes genomes: a test case for predicting lifestyles and emergence of pathogens.</title>
        <authorList>
            <person name="Haridas S."/>
            <person name="Albert R."/>
            <person name="Binder M."/>
            <person name="Bloem J."/>
            <person name="Labutti K."/>
            <person name="Salamov A."/>
            <person name="Andreopoulos B."/>
            <person name="Baker S."/>
            <person name="Barry K."/>
            <person name="Bills G."/>
            <person name="Bluhm B."/>
            <person name="Cannon C."/>
            <person name="Castanera R."/>
            <person name="Culley D."/>
            <person name="Daum C."/>
            <person name="Ezra D."/>
            <person name="Gonzalez J."/>
            <person name="Henrissat B."/>
            <person name="Kuo A."/>
            <person name="Liang C."/>
            <person name="Lipzen A."/>
            <person name="Lutzoni F."/>
            <person name="Magnuson J."/>
            <person name="Mondo S."/>
            <person name="Nolan M."/>
            <person name="Ohm R."/>
            <person name="Pangilinan J."/>
            <person name="Park H.-J."/>
            <person name="Ramirez L."/>
            <person name="Alfaro M."/>
            <person name="Sun H."/>
            <person name="Tritt A."/>
            <person name="Yoshinaga Y."/>
            <person name="Zwiers L.-H."/>
            <person name="Turgeon B."/>
            <person name="Goodwin S."/>
            <person name="Spatafora J."/>
            <person name="Crous P."/>
            <person name="Grigoriev I."/>
        </authorList>
    </citation>
    <scope>NUCLEOTIDE SEQUENCE</scope>
    <source>
        <strain evidence="1">CBS 525.71</strain>
    </source>
</reference>
<sequence>MWKAQMTGSPSKKQERRLTRGNGPHLVPLRYCRQASLHPQRQHSATRQWPSGNDNWRQDAGVLTKRLLWLPSRGWTLAEDQLLPCSLDLVRGIWTAHSTVTWRCK</sequence>
<evidence type="ECO:0000313" key="2">
    <source>
        <dbReference type="Proteomes" id="UP000799754"/>
    </source>
</evidence>
<gene>
    <name evidence="1" type="ORF">BU25DRAFT_72660</name>
</gene>
<accession>A0ACB6RYN0</accession>
<keyword evidence="2" id="KW-1185">Reference proteome</keyword>
<evidence type="ECO:0000313" key="1">
    <source>
        <dbReference type="EMBL" id="KAF2626822.1"/>
    </source>
</evidence>